<proteinExistence type="predicted"/>
<keyword evidence="5" id="KW-1185">Reference proteome</keyword>
<evidence type="ECO:0008006" key="6">
    <source>
        <dbReference type="Google" id="ProtNLM"/>
    </source>
</evidence>
<keyword evidence="1" id="KW-0812">Transmembrane</keyword>
<dbReference type="Pfam" id="PF18705">
    <property type="entry name" value="DUF5643"/>
    <property type="match status" value="1"/>
</dbReference>
<evidence type="ECO:0000256" key="1">
    <source>
        <dbReference type="SAM" id="Phobius"/>
    </source>
</evidence>
<evidence type="ECO:0000313" key="5">
    <source>
        <dbReference type="Proteomes" id="UP000199200"/>
    </source>
</evidence>
<feature type="domain" description="DUF5643" evidence="3">
    <location>
        <begin position="226"/>
        <end position="336"/>
    </location>
</feature>
<dbReference type="Pfam" id="PF13786">
    <property type="entry name" value="DUF4179"/>
    <property type="match status" value="1"/>
</dbReference>
<dbReference type="Gene3D" id="2.60.40.1630">
    <property type="entry name" value="bacillus anthracis domain"/>
    <property type="match status" value="1"/>
</dbReference>
<evidence type="ECO:0000259" key="2">
    <source>
        <dbReference type="Pfam" id="PF13786"/>
    </source>
</evidence>
<gene>
    <name evidence="4" type="ORF">SAMN04488127_0043</name>
</gene>
<reference evidence="5" key="1">
    <citation type="submission" date="2016-10" db="EMBL/GenBank/DDBJ databases">
        <authorList>
            <person name="Varghese N."/>
            <person name="Submissions S."/>
        </authorList>
    </citation>
    <scope>NUCLEOTIDE SEQUENCE [LARGE SCALE GENOMIC DNA]</scope>
    <source>
        <strain evidence="5">CGMCC 1.6763</strain>
    </source>
</reference>
<dbReference type="AlphaFoldDB" id="A0A1H6SJ04"/>
<keyword evidence="1" id="KW-1133">Transmembrane helix</keyword>
<sequence>MTEREEERLRSMKEQMDQIPIPEEALSNAIRAGVRQAEQQHTRKKTARRLVWPAAAVAALLLAFVMTIRVSPAFAHAVSSLPGMSQIVEMIQYDKGMKAIIANDYYEEIHATDSDGTVTVTLNGVIVDQSGMVISYTVDSTTGMKNPQIDKIELYSGNVLLEHQGISFNYPSEDGKMSNEQLIHYNFIEPLPTDSQEFELKLSIRDAEDHQFSLPFSIKKPVAEGKVYELDRKVTVDGQKLTIQSITVHPLKVAVKIKEDPGNAMDILQYEDLRIEDGDGEVWSRITNGMTATQDEDGTDLYFLQSNYFEQPDLMVFRMNRMQALDKTEKLVVNTLTGEVLETPSDGKLAVTELSPTLVETQLRTGPEFGYGYLGSAVDANGTTIDLSSGGAWHIGEYSYNDMRFTNGDYVNPITIHFFAYPNYIEGDVTIRLE</sequence>
<evidence type="ECO:0000313" key="4">
    <source>
        <dbReference type="EMBL" id="SEI63755.1"/>
    </source>
</evidence>
<keyword evidence="1" id="KW-0472">Membrane</keyword>
<accession>A0A1H6SJ04</accession>
<dbReference type="OrthoDB" id="2725974at2"/>
<evidence type="ECO:0000259" key="3">
    <source>
        <dbReference type="Pfam" id="PF18705"/>
    </source>
</evidence>
<dbReference type="InterPro" id="IPR040680">
    <property type="entry name" value="DUF5643"/>
</dbReference>
<feature type="domain" description="DUF4179" evidence="2">
    <location>
        <begin position="47"/>
        <end position="140"/>
    </location>
</feature>
<organism evidence="4 5">
    <name type="scientific">Bhargavaea ginsengi</name>
    <dbReference type="NCBI Taxonomy" id="426757"/>
    <lineage>
        <taxon>Bacteria</taxon>
        <taxon>Bacillati</taxon>
        <taxon>Bacillota</taxon>
        <taxon>Bacilli</taxon>
        <taxon>Bacillales</taxon>
        <taxon>Caryophanaceae</taxon>
        <taxon>Bhargavaea</taxon>
    </lineage>
</organism>
<dbReference type="InterPro" id="IPR025436">
    <property type="entry name" value="DUF4179"/>
</dbReference>
<dbReference type="EMBL" id="FNZF01000001">
    <property type="protein sequence ID" value="SEI63755.1"/>
    <property type="molecule type" value="Genomic_DNA"/>
</dbReference>
<dbReference type="STRING" id="426757.SAMN04488127_0043"/>
<protein>
    <recommendedName>
        <fullName evidence="6">DUF4179 domain-containing protein</fullName>
    </recommendedName>
</protein>
<dbReference type="Proteomes" id="UP000199200">
    <property type="component" value="Unassembled WGS sequence"/>
</dbReference>
<name>A0A1H6SJ04_9BACL</name>
<dbReference type="RefSeq" id="WP_092048601.1">
    <property type="nucleotide sequence ID" value="NZ_FNZF01000001.1"/>
</dbReference>
<feature type="transmembrane region" description="Helical" evidence="1">
    <location>
        <begin position="50"/>
        <end position="70"/>
    </location>
</feature>